<dbReference type="PROSITE" id="PS51007">
    <property type="entry name" value="CYTC"/>
    <property type="match status" value="1"/>
</dbReference>
<protein>
    <submittedName>
        <fullName evidence="7">Cytochrome c oxidase cbb3-type subunit 2</fullName>
    </submittedName>
</protein>
<reference evidence="7 8" key="1">
    <citation type="submission" date="2018-04" db="EMBL/GenBank/DDBJ databases">
        <title>Genomic Encyclopedia of Archaeal and Bacterial Type Strains, Phase II (KMG-II): from individual species to whole genera.</title>
        <authorList>
            <person name="Goeker M."/>
        </authorList>
    </citation>
    <scope>NUCLEOTIDE SEQUENCE [LARGE SCALE GENOMIC DNA]</scope>
    <source>
        <strain evidence="7 8">DSM 21823</strain>
    </source>
</reference>
<dbReference type="SUPFAM" id="SSF46626">
    <property type="entry name" value="Cytochrome c"/>
    <property type="match status" value="1"/>
</dbReference>
<dbReference type="AlphaFoldDB" id="A0A2T6ANY1"/>
<name>A0A2T6ANY1_9RHOB</name>
<dbReference type="RefSeq" id="WP_054304232.1">
    <property type="nucleotide sequence ID" value="NZ_QBKP01000022.1"/>
</dbReference>
<feature type="domain" description="Cytochrome c" evidence="6">
    <location>
        <begin position="54"/>
        <end position="227"/>
    </location>
</feature>
<evidence type="ECO:0000256" key="3">
    <source>
        <dbReference type="ARBA" id="ARBA00023004"/>
    </source>
</evidence>
<dbReference type="GO" id="GO:0020037">
    <property type="term" value="F:heme binding"/>
    <property type="evidence" value="ECO:0007669"/>
    <property type="project" value="InterPro"/>
</dbReference>
<evidence type="ECO:0000256" key="4">
    <source>
        <dbReference type="PROSITE-ProRule" id="PRU00433"/>
    </source>
</evidence>
<dbReference type="NCBIfam" id="NF011055">
    <property type="entry name" value="PRK14487.1"/>
    <property type="match status" value="1"/>
</dbReference>
<evidence type="ECO:0000256" key="1">
    <source>
        <dbReference type="ARBA" id="ARBA00022617"/>
    </source>
</evidence>
<comment type="caution">
    <text evidence="7">The sequence shown here is derived from an EMBL/GenBank/DDBJ whole genome shotgun (WGS) entry which is preliminary data.</text>
</comment>
<keyword evidence="8" id="KW-1185">Reference proteome</keyword>
<feature type="transmembrane region" description="Helical" evidence="5">
    <location>
        <begin position="16"/>
        <end position="39"/>
    </location>
</feature>
<keyword evidence="1 4" id="KW-0349">Heme</keyword>
<keyword evidence="5" id="KW-1133">Transmembrane helix</keyword>
<dbReference type="InterPro" id="IPR003468">
    <property type="entry name" value="Cyt_c_oxidase_monohaem-su/FixO"/>
</dbReference>
<proteinExistence type="predicted"/>
<keyword evidence="5" id="KW-0812">Transmembrane</keyword>
<evidence type="ECO:0000256" key="2">
    <source>
        <dbReference type="ARBA" id="ARBA00022723"/>
    </source>
</evidence>
<dbReference type="InterPro" id="IPR036909">
    <property type="entry name" value="Cyt_c-like_dom_sf"/>
</dbReference>
<dbReference type="NCBIfam" id="TIGR00781">
    <property type="entry name" value="ccoO"/>
    <property type="match status" value="1"/>
</dbReference>
<evidence type="ECO:0000313" key="8">
    <source>
        <dbReference type="Proteomes" id="UP000244224"/>
    </source>
</evidence>
<evidence type="ECO:0000256" key="5">
    <source>
        <dbReference type="SAM" id="Phobius"/>
    </source>
</evidence>
<organism evidence="7 8">
    <name type="scientific">Gemmobacter caeni</name>
    <dbReference type="NCBI Taxonomy" id="589035"/>
    <lineage>
        <taxon>Bacteria</taxon>
        <taxon>Pseudomonadati</taxon>
        <taxon>Pseudomonadota</taxon>
        <taxon>Alphaproteobacteria</taxon>
        <taxon>Rhodobacterales</taxon>
        <taxon>Paracoccaceae</taxon>
        <taxon>Gemmobacter</taxon>
    </lineage>
</organism>
<keyword evidence="5" id="KW-0472">Membrane</keyword>
<accession>A0A2T6ANY1</accession>
<dbReference type="EMBL" id="QBKP01000022">
    <property type="protein sequence ID" value="PTX45456.1"/>
    <property type="molecule type" value="Genomic_DNA"/>
</dbReference>
<gene>
    <name evidence="7" type="ORF">C8N34_12238</name>
</gene>
<dbReference type="Pfam" id="PF02433">
    <property type="entry name" value="FixO"/>
    <property type="match status" value="1"/>
</dbReference>
<sequence length="241" mass="27318">MAFLDKHKAIETHATLLLVLSFLVVTIGGLVQIVPLFYLENTIEKVEGMRPYSPLELAGREIYIREGCYVCHSQMIRPMRDEVERYGHYSLAAESMYDHPFQWGSKRTGPDLARVGGRYSDEWHVDHLKNPQSVVPESVMPKYEFLMGNVIDARYIKDSMSANRLVGVPYTDEMMENAEADFAAQASPDADTEGLLARYPKAQTRNFDGQPQLTEMDALIAYLQMLGTLVDFSTFQPDPAR</sequence>
<dbReference type="Gene3D" id="6.10.250.2250">
    <property type="match status" value="1"/>
</dbReference>
<dbReference type="OrthoDB" id="9805440at2"/>
<dbReference type="GO" id="GO:0046872">
    <property type="term" value="F:metal ion binding"/>
    <property type="evidence" value="ECO:0007669"/>
    <property type="project" value="UniProtKB-KW"/>
</dbReference>
<evidence type="ECO:0000313" key="7">
    <source>
        <dbReference type="EMBL" id="PTX45456.1"/>
    </source>
</evidence>
<keyword evidence="2 4" id="KW-0479">Metal-binding</keyword>
<dbReference type="InterPro" id="IPR009056">
    <property type="entry name" value="Cyt_c-like_dom"/>
</dbReference>
<dbReference type="Proteomes" id="UP000244224">
    <property type="component" value="Unassembled WGS sequence"/>
</dbReference>
<dbReference type="GO" id="GO:0009055">
    <property type="term" value="F:electron transfer activity"/>
    <property type="evidence" value="ECO:0007669"/>
    <property type="project" value="InterPro"/>
</dbReference>
<evidence type="ECO:0000259" key="6">
    <source>
        <dbReference type="PROSITE" id="PS51007"/>
    </source>
</evidence>
<dbReference type="Gene3D" id="1.10.760.10">
    <property type="entry name" value="Cytochrome c-like domain"/>
    <property type="match status" value="1"/>
</dbReference>
<keyword evidence="3 4" id="KW-0408">Iron</keyword>